<evidence type="ECO:0000313" key="1">
    <source>
        <dbReference type="EMBL" id="CAB4183198.1"/>
    </source>
</evidence>
<dbReference type="EMBL" id="LR797384">
    <property type="protein sequence ID" value="CAB4212944.1"/>
    <property type="molecule type" value="Genomic_DNA"/>
</dbReference>
<accession>A0A6J5SG81</accession>
<sequence length="156" mass="17512">MNYNAIVMRGCERPAQTEIAGADDFNLAGETIRDNAPTPRPADDTTMDLFSPVSLWVAAAKAEREAVEAKQRRAAESREAIRADLAKPKESWTREALVEQLFQTDILLARLREKVRIAEESSSEGRGGDYFHFLAAEMDKATREREALRAALVRFE</sequence>
<name>A0A6J5SG81_9CAUD</name>
<evidence type="ECO:0000313" key="2">
    <source>
        <dbReference type="EMBL" id="CAB4212944.1"/>
    </source>
</evidence>
<protein>
    <submittedName>
        <fullName evidence="2">Uncharacterized protein</fullName>
    </submittedName>
</protein>
<reference evidence="2" key="1">
    <citation type="submission" date="2020-05" db="EMBL/GenBank/DDBJ databases">
        <authorList>
            <person name="Chiriac C."/>
            <person name="Salcher M."/>
            <person name="Ghai R."/>
            <person name="Kavagutti S V."/>
        </authorList>
    </citation>
    <scope>NUCLEOTIDE SEQUENCE</scope>
</reference>
<organism evidence="2">
    <name type="scientific">uncultured Caudovirales phage</name>
    <dbReference type="NCBI Taxonomy" id="2100421"/>
    <lineage>
        <taxon>Viruses</taxon>
        <taxon>Duplodnaviria</taxon>
        <taxon>Heunggongvirae</taxon>
        <taxon>Uroviricota</taxon>
        <taxon>Caudoviricetes</taxon>
        <taxon>Peduoviridae</taxon>
        <taxon>Maltschvirus</taxon>
        <taxon>Maltschvirus maltsch</taxon>
    </lineage>
</organism>
<gene>
    <name evidence="1" type="ORF">UFOVP1086_44</name>
    <name evidence="2" type="ORF">UFOVP1440_44</name>
    <name evidence="3" type="ORF">UFOVP1533_44</name>
</gene>
<dbReference type="EMBL" id="LR798388">
    <property type="protein sequence ID" value="CAB5228343.1"/>
    <property type="molecule type" value="Genomic_DNA"/>
</dbReference>
<evidence type="ECO:0000313" key="3">
    <source>
        <dbReference type="EMBL" id="CAB5228343.1"/>
    </source>
</evidence>
<dbReference type="EMBL" id="LR797027">
    <property type="protein sequence ID" value="CAB4183198.1"/>
    <property type="molecule type" value="Genomic_DNA"/>
</dbReference>
<proteinExistence type="predicted"/>